<feature type="region of interest" description="Disordered" evidence="4">
    <location>
        <begin position="116"/>
        <end position="136"/>
    </location>
</feature>
<protein>
    <recommendedName>
        <fullName evidence="9">Integrase</fullName>
    </recommendedName>
</protein>
<dbReference type="PROSITE" id="PS51900">
    <property type="entry name" value="CB"/>
    <property type="match status" value="1"/>
</dbReference>
<evidence type="ECO:0000256" key="1">
    <source>
        <dbReference type="ARBA" id="ARBA00023125"/>
    </source>
</evidence>
<feature type="compositionally biased region" description="Pro residues" evidence="4">
    <location>
        <begin position="124"/>
        <end position="134"/>
    </location>
</feature>
<keyword evidence="2" id="KW-0233">DNA recombination</keyword>
<dbReference type="InterPro" id="IPR013762">
    <property type="entry name" value="Integrase-like_cat_sf"/>
</dbReference>
<proteinExistence type="predicted"/>
<dbReference type="Gene3D" id="1.10.150.130">
    <property type="match status" value="1"/>
</dbReference>
<evidence type="ECO:0000259" key="5">
    <source>
        <dbReference type="PROSITE" id="PS51898"/>
    </source>
</evidence>
<gene>
    <name evidence="7" type="ORF">ACM01_15815</name>
</gene>
<dbReference type="GO" id="GO:0015074">
    <property type="term" value="P:DNA integration"/>
    <property type="evidence" value="ECO:0007669"/>
    <property type="project" value="InterPro"/>
</dbReference>
<accession>A0A0J7ZE28</accession>
<dbReference type="EMBL" id="LFNT01000015">
    <property type="protein sequence ID" value="KMS74089.1"/>
    <property type="molecule type" value="Genomic_DNA"/>
</dbReference>
<organism evidence="7 8">
    <name type="scientific">Streptomyces viridochromogenes</name>
    <dbReference type="NCBI Taxonomy" id="1938"/>
    <lineage>
        <taxon>Bacteria</taxon>
        <taxon>Bacillati</taxon>
        <taxon>Actinomycetota</taxon>
        <taxon>Actinomycetes</taxon>
        <taxon>Kitasatosporales</taxon>
        <taxon>Streptomycetaceae</taxon>
        <taxon>Streptomyces</taxon>
    </lineage>
</organism>
<dbReference type="SUPFAM" id="SSF56349">
    <property type="entry name" value="DNA breaking-rejoining enzymes"/>
    <property type="match status" value="1"/>
</dbReference>
<dbReference type="InterPro" id="IPR011010">
    <property type="entry name" value="DNA_brk_join_enz"/>
</dbReference>
<dbReference type="RefSeq" id="WP_199840179.1">
    <property type="nucleotide sequence ID" value="NZ_LFNT01000015.1"/>
</dbReference>
<keyword evidence="1 3" id="KW-0238">DNA-binding</keyword>
<dbReference type="GO" id="GO:0003677">
    <property type="term" value="F:DNA binding"/>
    <property type="evidence" value="ECO:0007669"/>
    <property type="project" value="UniProtKB-UniRule"/>
</dbReference>
<evidence type="ECO:0008006" key="9">
    <source>
        <dbReference type="Google" id="ProtNLM"/>
    </source>
</evidence>
<evidence type="ECO:0000259" key="6">
    <source>
        <dbReference type="PROSITE" id="PS51900"/>
    </source>
</evidence>
<dbReference type="InterPro" id="IPR044068">
    <property type="entry name" value="CB"/>
</dbReference>
<evidence type="ECO:0000256" key="3">
    <source>
        <dbReference type="PROSITE-ProRule" id="PRU01248"/>
    </source>
</evidence>
<name>A0A0J7ZE28_STRVR</name>
<evidence type="ECO:0000256" key="2">
    <source>
        <dbReference type="ARBA" id="ARBA00023172"/>
    </source>
</evidence>
<evidence type="ECO:0000313" key="7">
    <source>
        <dbReference type="EMBL" id="KMS74089.1"/>
    </source>
</evidence>
<evidence type="ECO:0000313" key="8">
    <source>
        <dbReference type="Proteomes" id="UP000037432"/>
    </source>
</evidence>
<evidence type="ECO:0000256" key="4">
    <source>
        <dbReference type="SAM" id="MobiDB-lite"/>
    </source>
</evidence>
<dbReference type="Gene3D" id="1.10.443.10">
    <property type="entry name" value="Intergrase catalytic core"/>
    <property type="match status" value="1"/>
</dbReference>
<dbReference type="InterPro" id="IPR010998">
    <property type="entry name" value="Integrase_recombinase_N"/>
</dbReference>
<dbReference type="AlphaFoldDB" id="A0A0J7ZE28"/>
<sequence>MTIARYDTRPVGSCVDCFAWGALWWYGLCTACYAFRRLHHAGRCDGCRRHIAVKQRYCRLCWREAHRRANIDRITTGTGIPHCGSLAPFLQQIDGHQLVFANTDVSLWTPSSKAKQSKRRVVPAPQPFTPPPGPGQTTVFTVPRDLTRFRRPSTHEEWLNGALALPHVARAWHAAQLTADAHGWTARMLGEVRRTLITALCCRPADEPVRYSELQPLAAARSLPVERTAQLLADLGMLHDDRISPLEKAFDRRLADVSPAIRAPVEDWIRQLLNGTKRARPRTWETVMEYLRSVSPVLTLWSHTHDHLLEITPDHVREALASLPSSSARTQALISLRSLFRHLRAHRLIFKNPTLRIAPGAVRLPPILPLTQTDYQQVIAAATTPEHRLMLALAAVHAARPGDIRALQLDDVNLGDRLITIAGHDRRIDDLTLKAIRRYLDLRRKRWPNTANPHLLVSARTAYDTRPVTPYYLSNLFRGHNATLDRLRADRWLDEALDRGPDPLHLAAVFGISAATAIRYANSARSILEGAPLRA</sequence>
<comment type="caution">
    <text evidence="7">The sequence shown here is derived from an EMBL/GenBank/DDBJ whole genome shotgun (WGS) entry which is preliminary data.</text>
</comment>
<dbReference type="Proteomes" id="UP000037432">
    <property type="component" value="Unassembled WGS sequence"/>
</dbReference>
<dbReference type="GO" id="GO:0006310">
    <property type="term" value="P:DNA recombination"/>
    <property type="evidence" value="ECO:0007669"/>
    <property type="project" value="UniProtKB-KW"/>
</dbReference>
<dbReference type="InterPro" id="IPR002104">
    <property type="entry name" value="Integrase_catalytic"/>
</dbReference>
<dbReference type="PATRIC" id="fig|1938.3.peg.9826"/>
<feature type="domain" description="Tyr recombinase" evidence="5">
    <location>
        <begin position="363"/>
        <end position="535"/>
    </location>
</feature>
<feature type="domain" description="Core-binding (CB)" evidence="6">
    <location>
        <begin position="259"/>
        <end position="344"/>
    </location>
</feature>
<dbReference type="PROSITE" id="PS51898">
    <property type="entry name" value="TYR_RECOMBINASE"/>
    <property type="match status" value="1"/>
</dbReference>
<reference evidence="7 8" key="1">
    <citation type="submission" date="2015-06" db="EMBL/GenBank/DDBJ databases">
        <authorList>
            <person name="Ju K.-S."/>
            <person name="Doroghazi J.R."/>
            <person name="Metcalf W.W."/>
        </authorList>
    </citation>
    <scope>NUCLEOTIDE SEQUENCE [LARGE SCALE GENOMIC DNA]</scope>
    <source>
        <strain evidence="7 8">NRRL 3414</strain>
    </source>
</reference>